<sequence length="201" mass="22816">MEDTITFVSTGRRDSLSCGQSIKLNIYFPVIDHLLSEFDRRFSASNLDIMKSLDGCNPLSSKFLDSALLCTLAQKYNLNHEVELLPTECLLAKRALKENEKGPESVLEVYHQLLPLKSAFPTLTKIYKFALTIFVSTAQCERSFSALARVKTHLRTTMMDQRLADISLLTIERDLTSDSNFLEDTIREFEGVDKNRTIILS</sequence>
<evidence type="ECO:0000313" key="2">
    <source>
        <dbReference type="EnsemblMetazoa" id="Aqu2.1.35484_001"/>
    </source>
</evidence>
<organism evidence="2">
    <name type="scientific">Amphimedon queenslandica</name>
    <name type="common">Sponge</name>
    <dbReference type="NCBI Taxonomy" id="400682"/>
    <lineage>
        <taxon>Eukaryota</taxon>
        <taxon>Metazoa</taxon>
        <taxon>Porifera</taxon>
        <taxon>Demospongiae</taxon>
        <taxon>Heteroscleromorpha</taxon>
        <taxon>Haplosclerida</taxon>
        <taxon>Niphatidae</taxon>
        <taxon>Amphimedon</taxon>
    </lineage>
</organism>
<dbReference type="InterPro" id="IPR008906">
    <property type="entry name" value="HATC_C_dom"/>
</dbReference>
<reference evidence="2" key="1">
    <citation type="submission" date="2017-05" db="UniProtKB">
        <authorList>
            <consortium name="EnsemblMetazoa"/>
        </authorList>
    </citation>
    <scope>IDENTIFICATION</scope>
</reference>
<dbReference type="OMA" id="YNLNHEV"/>
<dbReference type="InParanoid" id="A0A1X7V6P3"/>
<dbReference type="SUPFAM" id="SSF53098">
    <property type="entry name" value="Ribonuclease H-like"/>
    <property type="match status" value="1"/>
</dbReference>
<evidence type="ECO:0000259" key="1">
    <source>
        <dbReference type="Pfam" id="PF05699"/>
    </source>
</evidence>
<proteinExistence type="predicted"/>
<dbReference type="OrthoDB" id="1739706at2759"/>
<dbReference type="InterPro" id="IPR012337">
    <property type="entry name" value="RNaseH-like_sf"/>
</dbReference>
<dbReference type="EnsemblMetazoa" id="Aqu2.1.35484_001">
    <property type="protein sequence ID" value="Aqu2.1.35484_001"/>
    <property type="gene ID" value="Aqu2.1.35484"/>
</dbReference>
<name>A0A1X7V6P3_AMPQE</name>
<dbReference type="PANTHER" id="PTHR46289:SF14">
    <property type="entry name" value="DUF4371 DOMAIN-CONTAINING PROTEIN"/>
    <property type="match status" value="1"/>
</dbReference>
<dbReference type="InterPro" id="IPR052958">
    <property type="entry name" value="IFN-induced_PKR_regulator"/>
</dbReference>
<protein>
    <recommendedName>
        <fullName evidence="1">HAT C-terminal dimerisation domain-containing protein</fullName>
    </recommendedName>
</protein>
<dbReference type="GO" id="GO:0046983">
    <property type="term" value="F:protein dimerization activity"/>
    <property type="evidence" value="ECO:0007669"/>
    <property type="project" value="InterPro"/>
</dbReference>
<dbReference type="AlphaFoldDB" id="A0A1X7V6P3"/>
<feature type="domain" description="HAT C-terminal dimerisation" evidence="1">
    <location>
        <begin position="115"/>
        <end position="175"/>
    </location>
</feature>
<dbReference type="Pfam" id="PF05699">
    <property type="entry name" value="Dimer_Tnp_hAT"/>
    <property type="match status" value="1"/>
</dbReference>
<dbReference type="PANTHER" id="PTHR46289">
    <property type="entry name" value="52 KDA REPRESSOR OF THE INHIBITOR OF THE PROTEIN KINASE-LIKE PROTEIN-RELATED"/>
    <property type="match status" value="1"/>
</dbReference>
<dbReference type="STRING" id="400682.A0A1X7V6P3"/>
<accession>A0A1X7V6P3</accession>